<dbReference type="AlphaFoldDB" id="A0A1B4XCF2"/>
<evidence type="ECO:0008006" key="3">
    <source>
        <dbReference type="Google" id="ProtNLM"/>
    </source>
</evidence>
<dbReference type="PANTHER" id="PTHR13061">
    <property type="entry name" value="DYNACTIN SUBUNIT P25"/>
    <property type="match status" value="1"/>
</dbReference>
<name>A0A1B4XCF2_9GAMM</name>
<dbReference type="Pfam" id="PF14602">
    <property type="entry name" value="Hexapep_2"/>
    <property type="match status" value="1"/>
</dbReference>
<dbReference type="InterPro" id="IPR011004">
    <property type="entry name" value="Trimer_LpxA-like_sf"/>
</dbReference>
<dbReference type="PANTHER" id="PTHR13061:SF56">
    <property type="entry name" value="PROTEIN YRDA"/>
    <property type="match status" value="1"/>
</dbReference>
<keyword evidence="2" id="KW-1185">Reference proteome</keyword>
<dbReference type="Gene3D" id="2.160.10.10">
    <property type="entry name" value="Hexapeptide repeat proteins"/>
    <property type="match status" value="1"/>
</dbReference>
<dbReference type="OrthoDB" id="9803036at2"/>
<sequence>MAIRPYKGILPTVGPRVYIDEAASIIGDVVIGADTSIWPMCSVRGDVNYIRIGSRTNIQDGSILHGTHDYEGVPGGWAVIVGDDVTIGHQCIIHGCTVESRCLIGMGSAILDGAVLREGVFLGAGSLVTEGKELEGGYLWMGRPAKRVRELTDEEKAWFEYSARHYVDLKNDYLK</sequence>
<dbReference type="KEGG" id="slim:SCL_0126"/>
<protein>
    <recommendedName>
        <fullName evidence="3">Anhydrase</fullName>
    </recommendedName>
</protein>
<proteinExistence type="predicted"/>
<gene>
    <name evidence="1" type="ORF">SCL_0126</name>
</gene>
<evidence type="ECO:0000313" key="2">
    <source>
        <dbReference type="Proteomes" id="UP000243180"/>
    </source>
</evidence>
<dbReference type="FunCoup" id="A0A1B4XCF2">
    <property type="interactions" value="389"/>
</dbReference>
<accession>A0A1B4XCF2</accession>
<dbReference type="CDD" id="cd04645">
    <property type="entry name" value="LbH_gamma_CA_like"/>
    <property type="match status" value="1"/>
</dbReference>
<organism evidence="1 2">
    <name type="scientific">Sulfuricaulis limicola</name>
    <dbReference type="NCBI Taxonomy" id="1620215"/>
    <lineage>
        <taxon>Bacteria</taxon>
        <taxon>Pseudomonadati</taxon>
        <taxon>Pseudomonadota</taxon>
        <taxon>Gammaproteobacteria</taxon>
        <taxon>Acidiferrobacterales</taxon>
        <taxon>Acidiferrobacteraceae</taxon>
        <taxon>Sulfuricaulis</taxon>
    </lineage>
</organism>
<dbReference type="InterPro" id="IPR047324">
    <property type="entry name" value="LbH_gamma_CA-like"/>
</dbReference>
<dbReference type="Proteomes" id="UP000243180">
    <property type="component" value="Chromosome"/>
</dbReference>
<reference evidence="1 2" key="1">
    <citation type="submission" date="2015-05" db="EMBL/GenBank/DDBJ databases">
        <title>Complete genome sequence of a sulfur-oxidizing gammaproteobacterium strain HA5.</title>
        <authorList>
            <person name="Miura A."/>
            <person name="Kojima H."/>
            <person name="Fukui M."/>
        </authorList>
    </citation>
    <scope>NUCLEOTIDE SEQUENCE [LARGE SCALE GENOMIC DNA]</scope>
    <source>
        <strain evidence="1 2">HA5</strain>
    </source>
</reference>
<dbReference type="EMBL" id="AP014879">
    <property type="protein sequence ID" value="BAV32450.1"/>
    <property type="molecule type" value="Genomic_DNA"/>
</dbReference>
<dbReference type="InterPro" id="IPR001451">
    <property type="entry name" value="Hexapep"/>
</dbReference>
<dbReference type="RefSeq" id="WP_096359130.1">
    <property type="nucleotide sequence ID" value="NZ_AP014879.1"/>
</dbReference>
<dbReference type="InParanoid" id="A0A1B4XCF2"/>
<evidence type="ECO:0000313" key="1">
    <source>
        <dbReference type="EMBL" id="BAV32450.1"/>
    </source>
</evidence>
<dbReference type="SUPFAM" id="SSF51161">
    <property type="entry name" value="Trimeric LpxA-like enzymes"/>
    <property type="match status" value="1"/>
</dbReference>
<dbReference type="InterPro" id="IPR050484">
    <property type="entry name" value="Transf_Hexapept/Carb_Anhydrase"/>
</dbReference>